<dbReference type="PhylomeDB" id="E9HN50"/>
<dbReference type="GO" id="GO:0005634">
    <property type="term" value="C:nucleus"/>
    <property type="evidence" value="ECO:0007669"/>
    <property type="project" value="UniProtKB-SubCell"/>
</dbReference>
<name>E9HN50_DAPPU</name>
<dbReference type="GO" id="GO:0005929">
    <property type="term" value="C:cilium"/>
    <property type="evidence" value="ECO:0007669"/>
    <property type="project" value="UniProtKB-UniRule"/>
</dbReference>
<dbReference type="PANTHER" id="PTHR15487:SF4">
    <property type="entry name" value="ADP-RIBOSYLATION FACTOR-LIKE PROTEIN 2-BINDING PROTEIN"/>
    <property type="match status" value="1"/>
</dbReference>
<dbReference type="InterPro" id="IPR042541">
    <property type="entry name" value="BART_sf"/>
</dbReference>
<keyword evidence="9 12" id="KW-0206">Cytoskeleton</keyword>
<organism evidence="14 15">
    <name type="scientific">Daphnia pulex</name>
    <name type="common">Water flea</name>
    <dbReference type="NCBI Taxonomy" id="6669"/>
    <lineage>
        <taxon>Eukaryota</taxon>
        <taxon>Metazoa</taxon>
        <taxon>Ecdysozoa</taxon>
        <taxon>Arthropoda</taxon>
        <taxon>Crustacea</taxon>
        <taxon>Branchiopoda</taxon>
        <taxon>Diplostraca</taxon>
        <taxon>Cladocera</taxon>
        <taxon>Anomopoda</taxon>
        <taxon>Daphniidae</taxon>
        <taxon>Daphnia</taxon>
    </lineage>
</organism>
<evidence type="ECO:0000256" key="4">
    <source>
        <dbReference type="ARBA" id="ARBA00009880"/>
    </source>
</evidence>
<evidence type="ECO:0000256" key="1">
    <source>
        <dbReference type="ARBA" id="ARBA00004120"/>
    </source>
</evidence>
<feature type="domain" description="BART" evidence="13">
    <location>
        <begin position="18"/>
        <end position="128"/>
    </location>
</feature>
<keyword evidence="6 12" id="KW-0963">Cytoplasm</keyword>
<dbReference type="InterPro" id="IPR023379">
    <property type="entry name" value="BART_dom"/>
</dbReference>
<dbReference type="GO" id="GO:0005758">
    <property type="term" value="C:mitochondrial intermembrane space"/>
    <property type="evidence" value="ECO:0000318"/>
    <property type="project" value="GO_Central"/>
</dbReference>
<evidence type="ECO:0000256" key="10">
    <source>
        <dbReference type="ARBA" id="ARBA00023242"/>
    </source>
</evidence>
<comment type="subcellular location">
    <subcellularLocation>
        <location evidence="1 12">Cytoplasm</location>
        <location evidence="1 12">Cytoskeleton</location>
        <location evidence="1 12">Cilium basal body</location>
    </subcellularLocation>
    <subcellularLocation>
        <location evidence="3 12">Cytoplasm</location>
        <location evidence="3 12">Cytoskeleton</location>
        <location evidence="3 12">Microtubule organizing center</location>
        <location evidence="3 12">Centrosome</location>
    </subcellularLocation>
    <subcellularLocation>
        <location evidence="12">Cytoplasm</location>
    </subcellularLocation>
    <subcellularLocation>
        <location evidence="2 12">Nucleus</location>
    </subcellularLocation>
    <subcellularLocation>
        <location evidence="12">Mitochondrion intermembrane space</location>
    </subcellularLocation>
</comment>
<keyword evidence="11 12" id="KW-0966">Cell projection</keyword>
<comment type="function">
    <text evidence="12">Plays a role as an effector of the ADP-ribosylation factor-like protein 2, ARL2.</text>
</comment>
<dbReference type="OMA" id="CKIFYIF"/>
<evidence type="ECO:0000256" key="5">
    <source>
        <dbReference type="ARBA" id="ARBA00014849"/>
    </source>
</evidence>
<evidence type="ECO:0000256" key="9">
    <source>
        <dbReference type="ARBA" id="ARBA00023212"/>
    </source>
</evidence>
<evidence type="ECO:0000313" key="14">
    <source>
        <dbReference type="EMBL" id="EFX66835.1"/>
    </source>
</evidence>
<evidence type="ECO:0000256" key="8">
    <source>
        <dbReference type="ARBA" id="ARBA00023128"/>
    </source>
</evidence>
<dbReference type="InterPro" id="IPR038849">
    <property type="entry name" value="ARL2BP"/>
</dbReference>
<evidence type="ECO:0000256" key="2">
    <source>
        <dbReference type="ARBA" id="ARBA00004123"/>
    </source>
</evidence>
<evidence type="ECO:0000256" key="12">
    <source>
        <dbReference type="RuleBase" id="RU367099"/>
    </source>
</evidence>
<protein>
    <recommendedName>
        <fullName evidence="5 12">ADP-ribosylation factor-like protein 2-binding protein</fullName>
        <shortName evidence="12">ARF-like 2-binding protein</shortName>
    </recommendedName>
</protein>
<evidence type="ECO:0000313" key="15">
    <source>
        <dbReference type="Proteomes" id="UP000000305"/>
    </source>
</evidence>
<keyword evidence="7 12" id="KW-0969">Cilium</keyword>
<dbReference type="Gene3D" id="1.20.1520.10">
    <property type="entry name" value="ADP-ribosylation factor-like 2-binding protein, domain"/>
    <property type="match status" value="1"/>
</dbReference>
<dbReference type="OrthoDB" id="302784at2759"/>
<reference evidence="14 15" key="1">
    <citation type="journal article" date="2011" name="Science">
        <title>The ecoresponsive genome of Daphnia pulex.</title>
        <authorList>
            <person name="Colbourne J.K."/>
            <person name="Pfrender M.E."/>
            <person name="Gilbert D."/>
            <person name="Thomas W.K."/>
            <person name="Tucker A."/>
            <person name="Oakley T.H."/>
            <person name="Tokishita S."/>
            <person name="Aerts A."/>
            <person name="Arnold G.J."/>
            <person name="Basu M.K."/>
            <person name="Bauer D.J."/>
            <person name="Caceres C.E."/>
            <person name="Carmel L."/>
            <person name="Casola C."/>
            <person name="Choi J.H."/>
            <person name="Detter J.C."/>
            <person name="Dong Q."/>
            <person name="Dusheyko S."/>
            <person name="Eads B.D."/>
            <person name="Frohlich T."/>
            <person name="Geiler-Samerotte K.A."/>
            <person name="Gerlach D."/>
            <person name="Hatcher P."/>
            <person name="Jogdeo S."/>
            <person name="Krijgsveld J."/>
            <person name="Kriventseva E.V."/>
            <person name="Kultz D."/>
            <person name="Laforsch C."/>
            <person name="Lindquist E."/>
            <person name="Lopez J."/>
            <person name="Manak J.R."/>
            <person name="Muller J."/>
            <person name="Pangilinan J."/>
            <person name="Patwardhan R.P."/>
            <person name="Pitluck S."/>
            <person name="Pritham E.J."/>
            <person name="Rechtsteiner A."/>
            <person name="Rho M."/>
            <person name="Rogozin I.B."/>
            <person name="Sakarya O."/>
            <person name="Salamov A."/>
            <person name="Schaack S."/>
            <person name="Shapiro H."/>
            <person name="Shiga Y."/>
            <person name="Skalitzky C."/>
            <person name="Smith Z."/>
            <person name="Souvorov A."/>
            <person name="Sung W."/>
            <person name="Tang Z."/>
            <person name="Tsuchiya D."/>
            <person name="Tu H."/>
            <person name="Vos H."/>
            <person name="Wang M."/>
            <person name="Wolf Y.I."/>
            <person name="Yamagata H."/>
            <person name="Yamada T."/>
            <person name="Ye Y."/>
            <person name="Shaw J.R."/>
            <person name="Andrews J."/>
            <person name="Crease T.J."/>
            <person name="Tang H."/>
            <person name="Lucas S.M."/>
            <person name="Robertson H.M."/>
            <person name="Bork P."/>
            <person name="Koonin E.V."/>
            <person name="Zdobnov E.M."/>
            <person name="Grigoriev I.V."/>
            <person name="Lynch M."/>
            <person name="Boore J.L."/>
        </authorList>
    </citation>
    <scope>NUCLEOTIDE SEQUENCE [LARGE SCALE GENOMIC DNA]</scope>
</reference>
<keyword evidence="8 12" id="KW-0496">Mitochondrion</keyword>
<accession>E9HN50</accession>
<dbReference type="eggNOG" id="ENOG502RYJD">
    <property type="taxonomic scope" value="Eukaryota"/>
</dbReference>
<dbReference type="EMBL" id="GL732693">
    <property type="protein sequence ID" value="EFX66835.1"/>
    <property type="molecule type" value="Genomic_DNA"/>
</dbReference>
<dbReference type="STRING" id="6669.E9HN50"/>
<evidence type="ECO:0000259" key="13">
    <source>
        <dbReference type="Pfam" id="PF11527"/>
    </source>
</evidence>
<dbReference type="KEGG" id="dpx:DAPPUDRAFT_231806"/>
<dbReference type="Proteomes" id="UP000000305">
    <property type="component" value="Unassembled WGS sequence"/>
</dbReference>
<dbReference type="HOGENOM" id="CLU_116781_0_0_1"/>
<comment type="similarity">
    <text evidence="4 12">Belongs to the ARL2BP family.</text>
</comment>
<evidence type="ECO:0000256" key="3">
    <source>
        <dbReference type="ARBA" id="ARBA00004300"/>
    </source>
</evidence>
<evidence type="ECO:0000256" key="6">
    <source>
        <dbReference type="ARBA" id="ARBA00022490"/>
    </source>
</evidence>
<evidence type="ECO:0000256" key="11">
    <source>
        <dbReference type="ARBA" id="ARBA00023273"/>
    </source>
</evidence>
<sequence>MASSSEDVESIDPSFIIFDQCIGCIEEIIMSEEFLKTQHHFLTKHCTVFDDMEENKLIYMDIFQDYAQLVETFLEQKLREMFPLFSMEEFVKELKSQPVQLEGEIFDILREFTDFLSFKAMMLDYKTGQNSDVLLLSGFKILK</sequence>
<keyword evidence="15" id="KW-1185">Reference proteome</keyword>
<evidence type="ECO:0000256" key="7">
    <source>
        <dbReference type="ARBA" id="ARBA00023069"/>
    </source>
</evidence>
<dbReference type="AlphaFoldDB" id="E9HN50"/>
<dbReference type="Pfam" id="PF11527">
    <property type="entry name" value="ARL2_Bind_BART"/>
    <property type="match status" value="1"/>
</dbReference>
<dbReference type="InParanoid" id="E9HN50"/>
<keyword evidence="10 12" id="KW-0539">Nucleus</keyword>
<gene>
    <name evidence="14" type="ORF">DAPPUDRAFT_231806</name>
</gene>
<proteinExistence type="inferred from homology"/>
<dbReference type="GO" id="GO:0005813">
    <property type="term" value="C:centrosome"/>
    <property type="evidence" value="ECO:0007669"/>
    <property type="project" value="UniProtKB-SubCell"/>
</dbReference>
<dbReference type="PANTHER" id="PTHR15487">
    <property type="entry name" value="ADP-RIBOSYLATION FACTOR-LIKE PROTEIN 2-BINDING PROTEIN"/>
    <property type="match status" value="1"/>
</dbReference>